<dbReference type="Gene3D" id="3.30.70.20">
    <property type="match status" value="1"/>
</dbReference>
<dbReference type="GO" id="GO:0007165">
    <property type="term" value="P:signal transduction"/>
    <property type="evidence" value="ECO:0007669"/>
    <property type="project" value="UniProtKB-KW"/>
</dbReference>
<dbReference type="PROSITE" id="PS51656">
    <property type="entry name" value="4FE4S"/>
    <property type="match status" value="1"/>
</dbReference>
<evidence type="ECO:0000256" key="7">
    <source>
        <dbReference type="PROSITE-ProRule" id="PRU00284"/>
    </source>
</evidence>
<dbReference type="PATRIC" id="fig|1286171.3.peg.2107"/>
<name>W8T6R6_PEPAC</name>
<protein>
    <recommendedName>
        <fullName evidence="13">Methyl-accepting chemotaxis protein</fullName>
    </recommendedName>
</protein>
<keyword evidence="7" id="KW-0807">Transducer</keyword>
<reference evidence="11 12" key="1">
    <citation type="journal article" date="2014" name="Genome Announc.">
        <title>Complete Genome Sequence of Amino Acid-Utilizing Eubacterium acidaminophilum al-2 (DSM 3953).</title>
        <authorList>
            <person name="Poehlein A."/>
            <person name="Andreesen J.R."/>
            <person name="Daniel R."/>
        </authorList>
    </citation>
    <scope>NUCLEOTIDE SEQUENCE [LARGE SCALE GENOMIC DNA]</scope>
    <source>
        <strain evidence="11 12">DSM 3953</strain>
    </source>
</reference>
<dbReference type="InterPro" id="IPR009016">
    <property type="entry name" value="Fe_hydrogenase"/>
</dbReference>
<feature type="domain" description="4Fe-4S ferredoxin-type" evidence="9">
    <location>
        <begin position="4"/>
        <end position="33"/>
    </location>
</feature>
<dbReference type="AlphaFoldDB" id="W8T6R6"/>
<dbReference type="SMART" id="SM00283">
    <property type="entry name" value="MA"/>
    <property type="match status" value="1"/>
</dbReference>
<dbReference type="eggNOG" id="COG2221">
    <property type="taxonomic scope" value="Bacteria"/>
</dbReference>
<feature type="domain" description="4Fe-4S ferredoxin-type" evidence="9">
    <location>
        <begin position="39"/>
        <end position="68"/>
    </location>
</feature>
<dbReference type="InterPro" id="IPR017896">
    <property type="entry name" value="4Fe4S_Fe-S-bd"/>
</dbReference>
<evidence type="ECO:0000256" key="4">
    <source>
        <dbReference type="ARBA" id="ARBA00023004"/>
    </source>
</evidence>
<dbReference type="GO" id="GO:0004888">
    <property type="term" value="F:transmembrane signaling receptor activity"/>
    <property type="evidence" value="ECO:0007669"/>
    <property type="project" value="TreeGrafter"/>
</dbReference>
<dbReference type="GO" id="GO:0006935">
    <property type="term" value="P:chemotaxis"/>
    <property type="evidence" value="ECO:0007669"/>
    <property type="project" value="UniProtKB-KW"/>
</dbReference>
<dbReference type="InterPro" id="IPR017900">
    <property type="entry name" value="4Fe4S_Fe_S_CS"/>
</dbReference>
<dbReference type="STRING" id="1286171.EAL2_c21580"/>
<dbReference type="KEGG" id="eac:EAL2_c21580"/>
<dbReference type="Pfam" id="PF00015">
    <property type="entry name" value="MCPsignal"/>
    <property type="match status" value="1"/>
</dbReference>
<gene>
    <name evidence="11" type="ORF">EAL2_c21580</name>
</gene>
<dbReference type="PROSITE" id="PS51379">
    <property type="entry name" value="4FE4S_FER_2"/>
    <property type="match status" value="2"/>
</dbReference>
<evidence type="ECO:0000256" key="1">
    <source>
        <dbReference type="ARBA" id="ARBA00022485"/>
    </source>
</evidence>
<dbReference type="RefSeq" id="WP_025436361.1">
    <property type="nucleotide sequence ID" value="NZ_CP007452.1"/>
</dbReference>
<keyword evidence="2" id="KW-0145">Chemotaxis</keyword>
<evidence type="ECO:0000256" key="6">
    <source>
        <dbReference type="ARBA" id="ARBA00029447"/>
    </source>
</evidence>
<feature type="domain" description="4Fe-4S" evidence="10">
    <location>
        <begin position="379"/>
        <end position="442"/>
    </location>
</feature>
<evidence type="ECO:0000259" key="10">
    <source>
        <dbReference type="PROSITE" id="PS51656"/>
    </source>
</evidence>
<dbReference type="HOGENOM" id="CLU_027268_0_0_9"/>
<dbReference type="Pfam" id="PF13237">
    <property type="entry name" value="Fer4_10"/>
    <property type="match status" value="1"/>
</dbReference>
<dbReference type="Proteomes" id="UP000019591">
    <property type="component" value="Chromosome"/>
</dbReference>
<keyword evidence="1" id="KW-0004">4Fe-4S</keyword>
<keyword evidence="5" id="KW-0411">Iron-sulfur</keyword>
<dbReference type="SUPFAM" id="SSF54862">
    <property type="entry name" value="4Fe-4S ferredoxins"/>
    <property type="match status" value="1"/>
</dbReference>
<feature type="domain" description="Methyl-accepting transducer" evidence="8">
    <location>
        <begin position="435"/>
        <end position="639"/>
    </location>
</feature>
<dbReference type="PANTHER" id="PTHR43531:SF11">
    <property type="entry name" value="METHYL-ACCEPTING CHEMOTAXIS PROTEIN 3"/>
    <property type="match status" value="1"/>
</dbReference>
<dbReference type="OrthoDB" id="9798098at2"/>
<dbReference type="Gene3D" id="1.10.287.950">
    <property type="entry name" value="Methyl-accepting chemotaxis protein"/>
    <property type="match status" value="1"/>
</dbReference>
<dbReference type="GO" id="GO:0051539">
    <property type="term" value="F:4 iron, 4 sulfur cluster binding"/>
    <property type="evidence" value="ECO:0007669"/>
    <property type="project" value="UniProtKB-KW"/>
</dbReference>
<keyword evidence="3" id="KW-0479">Metal-binding</keyword>
<dbReference type="Gene3D" id="3.40.950.10">
    <property type="entry name" value="Fe-only Hydrogenase (Larger Subunit), Chain L, domain 3"/>
    <property type="match status" value="1"/>
</dbReference>
<organism evidence="11 12">
    <name type="scientific">Peptoclostridium acidaminophilum DSM 3953</name>
    <dbReference type="NCBI Taxonomy" id="1286171"/>
    <lineage>
        <taxon>Bacteria</taxon>
        <taxon>Bacillati</taxon>
        <taxon>Bacillota</taxon>
        <taxon>Clostridia</taxon>
        <taxon>Peptostreptococcales</taxon>
        <taxon>Peptoclostridiaceae</taxon>
        <taxon>Peptoclostridium</taxon>
    </lineage>
</organism>
<dbReference type="SUPFAM" id="SSF58104">
    <property type="entry name" value="Methyl-accepting chemotaxis protein (MCP) signaling domain"/>
    <property type="match status" value="1"/>
</dbReference>
<dbReference type="PROSITE" id="PS50111">
    <property type="entry name" value="CHEMOTAXIS_TRANSDUC_2"/>
    <property type="match status" value="1"/>
</dbReference>
<dbReference type="InterPro" id="IPR051310">
    <property type="entry name" value="MCP_chemotaxis"/>
</dbReference>
<evidence type="ECO:0008006" key="13">
    <source>
        <dbReference type="Google" id="ProtNLM"/>
    </source>
</evidence>
<dbReference type="PANTHER" id="PTHR43531">
    <property type="entry name" value="PROTEIN ICFG"/>
    <property type="match status" value="1"/>
</dbReference>
<evidence type="ECO:0000259" key="9">
    <source>
        <dbReference type="PROSITE" id="PS51379"/>
    </source>
</evidence>
<sequence length="639" mass="72149">MIQETMYILEEKCTGCNKCISVCPVHEANIAYFDENNQNKVKVNQEQCINCGSCMKACTHGARVYDDDIERFFSDLKAGKPISLIVAPAIRVNMPDYKQTFAWLKGLGARGIYDVSFGADITSYVHLKLYMEKNVKTLLSQPCPAIVNFIEKHHHELLEQLSPVHSPMSCMAIYLKKYRSCSDRIAFLSPCIAKINEIRDSRGLIEYNVTFGKLAEYIKRNNINIGRYEKKDWHNVSPSLGVLYSMQGGLRENIEAEVEDAWIKQIEGIGHVYGYLKDYCRNIKLGRPVPLLVDALNCEYGCNKGTATDNELTLDEMDYIFKELKRSKMKALKKSPGLFGKGKFKNPLYNGFEKELSYQDFLRTYSKKSLRIYSEPSAEEYSRAYELMLKDGEADRKIDCNACGYGKCREMAKAVHYGLNVPQNCISFNKRAVDLEKELNYKQDELLATMTEIEQLNIEKEASYNSLKENVNFIIDSINEVYKGNEDISENVETISLKIKELLDSARILNLDMCTIQDKIHDFIQSSIQIVKLADQTNIVALNAAIEAARAGEQGRGFAVVADEVRNLAGSSKEIAYQTQSEENIILEHIEAVNKVSQELESKTDMINSAVLNISAALEELAAKNQEIASTASALVENT</sequence>
<dbReference type="eggNOG" id="COG4624">
    <property type="taxonomic scope" value="Bacteria"/>
</dbReference>
<keyword evidence="4" id="KW-0408">Iron</keyword>
<evidence type="ECO:0000313" key="11">
    <source>
        <dbReference type="EMBL" id="AHM57439.1"/>
    </source>
</evidence>
<dbReference type="InterPro" id="IPR004089">
    <property type="entry name" value="MCPsignal_dom"/>
</dbReference>
<dbReference type="GO" id="GO:0046872">
    <property type="term" value="F:metal ion binding"/>
    <property type="evidence" value="ECO:0007669"/>
    <property type="project" value="UniProtKB-KW"/>
</dbReference>
<dbReference type="PROSITE" id="PS00198">
    <property type="entry name" value="4FE4S_FER_1"/>
    <property type="match status" value="1"/>
</dbReference>
<dbReference type="Pfam" id="PF02906">
    <property type="entry name" value="Fe_hyd_lg_C"/>
    <property type="match status" value="1"/>
</dbReference>
<evidence type="ECO:0000256" key="2">
    <source>
        <dbReference type="ARBA" id="ARBA00022500"/>
    </source>
</evidence>
<accession>W8T6R6</accession>
<evidence type="ECO:0000313" key="12">
    <source>
        <dbReference type="Proteomes" id="UP000019591"/>
    </source>
</evidence>
<dbReference type="InterPro" id="IPR004108">
    <property type="entry name" value="Fe_hydrogenase_lsu_C"/>
</dbReference>
<proteinExistence type="inferred from homology"/>
<dbReference type="GO" id="GO:0005886">
    <property type="term" value="C:plasma membrane"/>
    <property type="evidence" value="ECO:0007669"/>
    <property type="project" value="TreeGrafter"/>
</dbReference>
<comment type="similarity">
    <text evidence="6">Belongs to the methyl-accepting chemotaxis (MCP) protein family.</text>
</comment>
<evidence type="ECO:0000256" key="5">
    <source>
        <dbReference type="ARBA" id="ARBA00023014"/>
    </source>
</evidence>
<evidence type="ECO:0000259" key="8">
    <source>
        <dbReference type="PROSITE" id="PS50111"/>
    </source>
</evidence>
<evidence type="ECO:0000256" key="3">
    <source>
        <dbReference type="ARBA" id="ARBA00022723"/>
    </source>
</evidence>
<dbReference type="EMBL" id="CP007452">
    <property type="protein sequence ID" value="AHM57439.1"/>
    <property type="molecule type" value="Genomic_DNA"/>
</dbReference>
<dbReference type="SUPFAM" id="SSF53920">
    <property type="entry name" value="Fe-only hydrogenase"/>
    <property type="match status" value="1"/>
</dbReference>
<dbReference type="eggNOG" id="COG0840">
    <property type="taxonomic scope" value="Bacteria"/>
</dbReference>
<keyword evidence="12" id="KW-1185">Reference proteome</keyword>
<dbReference type="InterPro" id="IPR007202">
    <property type="entry name" value="4Fe-4S_dom"/>
</dbReference>